<dbReference type="AlphaFoldDB" id="C0XFL6"/>
<keyword evidence="2" id="KW-1185">Reference proteome</keyword>
<accession>C0XFL6</accession>
<dbReference type="HOGENOM" id="CLU_2862135_0_0_9"/>
<sequence>MKIRVSDVFDNVNDIRKDMSIGMNEEIKQELAENLGIGTFEIDQVLENAQIYFDGSLLNKVIEV</sequence>
<comment type="caution">
    <text evidence="1">The sequence shown here is derived from an EMBL/GenBank/DDBJ whole genome shotgun (WGS) entry which is preliminary data.</text>
</comment>
<reference evidence="1 2" key="1">
    <citation type="submission" date="2009-01" db="EMBL/GenBank/DDBJ databases">
        <authorList>
            <person name="Qin X."/>
            <person name="Bachman B."/>
            <person name="Battles P."/>
            <person name="Bell A."/>
            <person name="Bess C."/>
            <person name="Bickham C."/>
            <person name="Chaboub L."/>
            <person name="Chen D."/>
            <person name="Coyle M."/>
            <person name="Deiros D.R."/>
            <person name="Dinh H."/>
            <person name="Forbes L."/>
            <person name="Fowler G."/>
            <person name="Francisco L."/>
            <person name="Fu Q."/>
            <person name="Gubbala S."/>
            <person name="Hale W."/>
            <person name="Han Y."/>
            <person name="Hemphill L."/>
            <person name="Highlander S.K."/>
            <person name="Hirani K."/>
            <person name="Hogues M."/>
            <person name="Jackson L."/>
            <person name="Jakkamsetti A."/>
            <person name="Javaid M."/>
            <person name="Jiang H."/>
            <person name="Korchina V."/>
            <person name="Kovar C."/>
            <person name="Lara F."/>
            <person name="Lee S."/>
            <person name="Mata R."/>
            <person name="Mathew T."/>
            <person name="Moen C."/>
            <person name="Morales K."/>
            <person name="Munidasa M."/>
            <person name="Nazareth L."/>
            <person name="Ngo R."/>
            <person name="Nguyen L."/>
            <person name="Okwuonu G."/>
            <person name="Ongeri F."/>
            <person name="Patil S."/>
            <person name="Petrosino J."/>
            <person name="Pham C."/>
            <person name="Pham P."/>
            <person name="Pu L.-L."/>
            <person name="Puazo M."/>
            <person name="Raj R."/>
            <person name="Reid J."/>
            <person name="Rouhana J."/>
            <person name="Saada N."/>
            <person name="Shang Y."/>
            <person name="Simmons D."/>
            <person name="Thornton R."/>
            <person name="Warren J."/>
            <person name="Weissenberger G."/>
            <person name="Zhang J."/>
            <person name="Zhang L."/>
            <person name="Zhou C."/>
            <person name="Zhu D."/>
            <person name="Muzny D."/>
            <person name="Worley K."/>
            <person name="Gibbs R."/>
        </authorList>
    </citation>
    <scope>NUCLEOTIDE SEQUENCE [LARGE SCALE GENOMIC DNA]</scope>
    <source>
        <strain evidence="2">ATCC 8290 / DSM 20176 / CCUG 30140 / JCM 1155 / KCTC 3500 / NBRC 15886 / NCIMB 8040 / NRRL B-1843 / 9</strain>
    </source>
</reference>
<dbReference type="EMBL" id="ACGP01000003">
    <property type="protein sequence ID" value="EEI25837.1"/>
    <property type="molecule type" value="Genomic_DNA"/>
</dbReference>
<dbReference type="Proteomes" id="UP000003752">
    <property type="component" value="Unassembled WGS sequence"/>
</dbReference>
<proteinExistence type="predicted"/>
<evidence type="ECO:0000313" key="1">
    <source>
        <dbReference type="EMBL" id="EEI25837.1"/>
    </source>
</evidence>
<organism evidence="1 2">
    <name type="scientific">Lentilactobacillus hilgardii (strain ATCC 8290 / DSM 20176 / CCUG 30140 / JCM 1155 / KCTC 3500 / NBRC 15886 / NCIMB 8040 / NRRL B-1843 / 9)</name>
    <dbReference type="NCBI Taxonomy" id="1423757"/>
    <lineage>
        <taxon>Bacteria</taxon>
        <taxon>Bacillati</taxon>
        <taxon>Bacillota</taxon>
        <taxon>Bacilli</taxon>
        <taxon>Lactobacillales</taxon>
        <taxon>Lactobacillaceae</taxon>
        <taxon>Lentilactobacillus</taxon>
    </lineage>
</organism>
<dbReference type="RefSeq" id="WP_003636384.1">
    <property type="nucleotide sequence ID" value="NZ_AZDF01000026.1"/>
</dbReference>
<gene>
    <name evidence="1" type="ORF">HMPREF0519_0027</name>
</gene>
<protein>
    <submittedName>
        <fullName evidence="1">Uncharacterized protein</fullName>
    </submittedName>
</protein>
<evidence type="ECO:0000313" key="2">
    <source>
        <dbReference type="Proteomes" id="UP000003752"/>
    </source>
</evidence>
<name>C0XFL6_LENH9</name>